<protein>
    <submittedName>
        <fullName evidence="1">Uncharacterized protein</fullName>
    </submittedName>
</protein>
<dbReference type="Proteomes" id="UP001174936">
    <property type="component" value="Unassembled WGS sequence"/>
</dbReference>
<evidence type="ECO:0000313" key="2">
    <source>
        <dbReference type="Proteomes" id="UP001174936"/>
    </source>
</evidence>
<name>A0AA40CZ81_9PEZI</name>
<dbReference type="EMBL" id="JAULSV010000001">
    <property type="protein sequence ID" value="KAK0657065.1"/>
    <property type="molecule type" value="Genomic_DNA"/>
</dbReference>
<accession>A0AA40CZ81</accession>
<reference evidence="1" key="1">
    <citation type="submission" date="2023-06" db="EMBL/GenBank/DDBJ databases">
        <title>Genome-scale phylogeny and comparative genomics of the fungal order Sordariales.</title>
        <authorList>
            <consortium name="Lawrence Berkeley National Laboratory"/>
            <person name="Hensen N."/>
            <person name="Bonometti L."/>
            <person name="Westerberg I."/>
            <person name="Brannstrom I.O."/>
            <person name="Guillou S."/>
            <person name="Cros-Aarteil S."/>
            <person name="Calhoun S."/>
            <person name="Haridas S."/>
            <person name="Kuo A."/>
            <person name="Mondo S."/>
            <person name="Pangilinan J."/>
            <person name="Riley R."/>
            <person name="Labutti K."/>
            <person name="Andreopoulos B."/>
            <person name="Lipzen A."/>
            <person name="Chen C."/>
            <person name="Yanf M."/>
            <person name="Daum C."/>
            <person name="Ng V."/>
            <person name="Clum A."/>
            <person name="Steindorff A."/>
            <person name="Ohm R."/>
            <person name="Martin F."/>
            <person name="Silar P."/>
            <person name="Natvig D."/>
            <person name="Lalanne C."/>
            <person name="Gautier V."/>
            <person name="Ament-Velasquez S.L."/>
            <person name="Kruys A."/>
            <person name="Hutchinson M.I."/>
            <person name="Powell A.J."/>
            <person name="Barry K."/>
            <person name="Miller A.N."/>
            <person name="Grigoriev I.V."/>
            <person name="Debuchy R."/>
            <person name="Gladieux P."/>
            <person name="Thoren M.H."/>
            <person name="Johannesson H."/>
        </authorList>
    </citation>
    <scope>NUCLEOTIDE SEQUENCE</scope>
    <source>
        <strain evidence="1">SMH2532-1</strain>
    </source>
</reference>
<comment type="caution">
    <text evidence="1">The sequence shown here is derived from an EMBL/GenBank/DDBJ whole genome shotgun (WGS) entry which is preliminary data.</text>
</comment>
<organism evidence="1 2">
    <name type="scientific">Cercophora newfieldiana</name>
    <dbReference type="NCBI Taxonomy" id="92897"/>
    <lineage>
        <taxon>Eukaryota</taxon>
        <taxon>Fungi</taxon>
        <taxon>Dikarya</taxon>
        <taxon>Ascomycota</taxon>
        <taxon>Pezizomycotina</taxon>
        <taxon>Sordariomycetes</taxon>
        <taxon>Sordariomycetidae</taxon>
        <taxon>Sordariales</taxon>
        <taxon>Lasiosphaeriaceae</taxon>
        <taxon>Cercophora</taxon>
    </lineage>
</organism>
<dbReference type="AlphaFoldDB" id="A0AA40CZ81"/>
<keyword evidence="2" id="KW-1185">Reference proteome</keyword>
<sequence>MFVSVRAHANDPEVDLGSEAFTKDRGGCRNVGIPSISVTPLCIHVNCIAFLLAGTSTFTLRDEPFKLLGCHDG</sequence>
<proteinExistence type="predicted"/>
<evidence type="ECO:0000313" key="1">
    <source>
        <dbReference type="EMBL" id="KAK0657065.1"/>
    </source>
</evidence>
<gene>
    <name evidence="1" type="ORF">B0T16DRAFT_400824</name>
</gene>